<reference evidence="2" key="2">
    <citation type="journal article" date="2024" name="Plant">
        <title>Genomic evolution and insights into agronomic trait innovations of Sesamum species.</title>
        <authorList>
            <person name="Miao H."/>
            <person name="Wang L."/>
            <person name="Qu L."/>
            <person name="Liu H."/>
            <person name="Sun Y."/>
            <person name="Le M."/>
            <person name="Wang Q."/>
            <person name="Wei S."/>
            <person name="Zheng Y."/>
            <person name="Lin W."/>
            <person name="Duan Y."/>
            <person name="Cao H."/>
            <person name="Xiong S."/>
            <person name="Wang X."/>
            <person name="Wei L."/>
            <person name="Li C."/>
            <person name="Ma Q."/>
            <person name="Ju M."/>
            <person name="Zhao R."/>
            <person name="Li G."/>
            <person name="Mu C."/>
            <person name="Tian Q."/>
            <person name="Mei H."/>
            <person name="Zhang T."/>
            <person name="Gao T."/>
            <person name="Zhang H."/>
        </authorList>
    </citation>
    <scope>NUCLEOTIDE SEQUENCE</scope>
    <source>
        <strain evidence="2">G02</strain>
    </source>
</reference>
<feature type="region of interest" description="Disordered" evidence="1">
    <location>
        <begin position="1"/>
        <end position="31"/>
    </location>
</feature>
<evidence type="ECO:0008006" key="3">
    <source>
        <dbReference type="Google" id="ProtNLM"/>
    </source>
</evidence>
<reference evidence="2" key="1">
    <citation type="submission" date="2020-06" db="EMBL/GenBank/DDBJ databases">
        <authorList>
            <person name="Li T."/>
            <person name="Hu X."/>
            <person name="Zhang T."/>
            <person name="Song X."/>
            <person name="Zhang H."/>
            <person name="Dai N."/>
            <person name="Sheng W."/>
            <person name="Hou X."/>
            <person name="Wei L."/>
        </authorList>
    </citation>
    <scope>NUCLEOTIDE SEQUENCE</scope>
    <source>
        <strain evidence="2">G02</strain>
        <tissue evidence="2">Leaf</tissue>
    </source>
</reference>
<feature type="compositionally biased region" description="Basic and acidic residues" evidence="1">
    <location>
        <begin position="17"/>
        <end position="29"/>
    </location>
</feature>
<evidence type="ECO:0000256" key="1">
    <source>
        <dbReference type="SAM" id="MobiDB-lite"/>
    </source>
</evidence>
<dbReference type="AlphaFoldDB" id="A0AAW2L4N2"/>
<name>A0AAW2L4N2_SESRA</name>
<gene>
    <name evidence="2" type="ORF">Sradi_5754700</name>
</gene>
<feature type="region of interest" description="Disordered" evidence="1">
    <location>
        <begin position="152"/>
        <end position="186"/>
    </location>
</feature>
<sequence>MKDVSPETLSKGRPKARSGDRDEPSDPPHKRVIRMITGGPIAARGHPLRKDEYLLYGFARKSSPPSRNDLTSLDVGDRAYPKDMHAKIPGSDVPSAYNVILGRPTLNAFQAIIFMYHIKIKFPTPGGVGEVQGDPFQSQKCYIEAIRKGQKRRMDEALKEPPSCKREKDDELDEEPKTGRGTPPKVQPVEELLNIELIPRDPKKTTRIGSRMNDPTQKEVIQCLQHNIDVFAWTPQDLEGIDPKFITHHLNIYPY</sequence>
<feature type="compositionally biased region" description="Basic and acidic residues" evidence="1">
    <location>
        <begin position="152"/>
        <end position="169"/>
    </location>
</feature>
<accession>A0AAW2L4N2</accession>
<protein>
    <recommendedName>
        <fullName evidence="3">Reverse transcriptase domain-containing protein</fullName>
    </recommendedName>
</protein>
<organism evidence="2">
    <name type="scientific">Sesamum radiatum</name>
    <name type="common">Black benniseed</name>
    <dbReference type="NCBI Taxonomy" id="300843"/>
    <lineage>
        <taxon>Eukaryota</taxon>
        <taxon>Viridiplantae</taxon>
        <taxon>Streptophyta</taxon>
        <taxon>Embryophyta</taxon>
        <taxon>Tracheophyta</taxon>
        <taxon>Spermatophyta</taxon>
        <taxon>Magnoliopsida</taxon>
        <taxon>eudicotyledons</taxon>
        <taxon>Gunneridae</taxon>
        <taxon>Pentapetalae</taxon>
        <taxon>asterids</taxon>
        <taxon>lamiids</taxon>
        <taxon>Lamiales</taxon>
        <taxon>Pedaliaceae</taxon>
        <taxon>Sesamum</taxon>
    </lineage>
</organism>
<proteinExistence type="predicted"/>
<dbReference type="EMBL" id="JACGWJ010000026">
    <property type="protein sequence ID" value="KAL0313554.1"/>
    <property type="molecule type" value="Genomic_DNA"/>
</dbReference>
<comment type="caution">
    <text evidence="2">The sequence shown here is derived from an EMBL/GenBank/DDBJ whole genome shotgun (WGS) entry which is preliminary data.</text>
</comment>
<evidence type="ECO:0000313" key="2">
    <source>
        <dbReference type="EMBL" id="KAL0313554.1"/>
    </source>
</evidence>